<dbReference type="PANTHER" id="PTHR44591">
    <property type="entry name" value="STRESS RESPONSE REGULATOR PROTEIN 1"/>
    <property type="match status" value="1"/>
</dbReference>
<dbReference type="Pfam" id="PF00072">
    <property type="entry name" value="Response_reg"/>
    <property type="match status" value="1"/>
</dbReference>
<dbReference type="GO" id="GO:0003677">
    <property type="term" value="F:DNA binding"/>
    <property type="evidence" value="ECO:0007669"/>
    <property type="project" value="UniProtKB-KW"/>
</dbReference>
<dbReference type="PROSITE" id="PS50110">
    <property type="entry name" value="RESPONSE_REGULATORY"/>
    <property type="match status" value="1"/>
</dbReference>
<dbReference type="GO" id="GO:0000160">
    <property type="term" value="P:phosphorelay signal transduction system"/>
    <property type="evidence" value="ECO:0007669"/>
    <property type="project" value="UniProtKB-KW"/>
</dbReference>
<dbReference type="FunFam" id="3.40.50.2300:FF:000001">
    <property type="entry name" value="DNA-binding response regulator PhoB"/>
    <property type="match status" value="1"/>
</dbReference>
<feature type="domain" description="Response regulatory" evidence="7">
    <location>
        <begin position="5"/>
        <end position="122"/>
    </location>
</feature>
<keyword evidence="2" id="KW-0902">Two-component regulatory system</keyword>
<keyword evidence="5" id="KW-0804">Transcription</keyword>
<sequence>MSNFKILLADDEAALRFLLTETLADEGFDITETEDGKEALGCIRDNRYDLIILDYMMPELTGVEVCDWLRNHDNPNRDVPVILLTAKALEKDRERANAAGVSTYVVKPFSPLQLVDTVRQLIQA</sequence>
<proteinExistence type="predicted"/>
<dbReference type="Gene3D" id="3.40.50.2300">
    <property type="match status" value="1"/>
</dbReference>
<dbReference type="OrthoDB" id="9797769at2"/>
<keyword evidence="9" id="KW-1185">Reference proteome</keyword>
<gene>
    <name evidence="8" type="ORF">E1757_01820</name>
</gene>
<accession>A0A4R5KYR4</accession>
<evidence type="ECO:0000259" key="7">
    <source>
        <dbReference type="PROSITE" id="PS50110"/>
    </source>
</evidence>
<dbReference type="InterPro" id="IPR050595">
    <property type="entry name" value="Bact_response_regulator"/>
</dbReference>
<evidence type="ECO:0000313" key="8">
    <source>
        <dbReference type="EMBL" id="TDG00399.1"/>
    </source>
</evidence>
<dbReference type="RefSeq" id="WP_133225108.1">
    <property type="nucleotide sequence ID" value="NZ_SMRT01000001.1"/>
</dbReference>
<evidence type="ECO:0000256" key="2">
    <source>
        <dbReference type="ARBA" id="ARBA00023012"/>
    </source>
</evidence>
<dbReference type="InterPro" id="IPR001789">
    <property type="entry name" value="Sig_transdc_resp-reg_receiver"/>
</dbReference>
<evidence type="ECO:0000313" key="9">
    <source>
        <dbReference type="Proteomes" id="UP000295636"/>
    </source>
</evidence>
<dbReference type="CDD" id="cd00156">
    <property type="entry name" value="REC"/>
    <property type="match status" value="1"/>
</dbReference>
<dbReference type="SUPFAM" id="SSF52172">
    <property type="entry name" value="CheY-like"/>
    <property type="match status" value="1"/>
</dbReference>
<keyword evidence="1 6" id="KW-0597">Phosphoprotein</keyword>
<name>A0A4R5KYR4_9BACL</name>
<evidence type="ECO:0000256" key="1">
    <source>
        <dbReference type="ARBA" id="ARBA00022553"/>
    </source>
</evidence>
<evidence type="ECO:0000256" key="4">
    <source>
        <dbReference type="ARBA" id="ARBA00023125"/>
    </source>
</evidence>
<keyword evidence="3" id="KW-0805">Transcription regulation</keyword>
<keyword evidence="4" id="KW-0238">DNA-binding</keyword>
<evidence type="ECO:0000256" key="5">
    <source>
        <dbReference type="ARBA" id="ARBA00023163"/>
    </source>
</evidence>
<evidence type="ECO:0000256" key="6">
    <source>
        <dbReference type="PROSITE-ProRule" id="PRU00169"/>
    </source>
</evidence>
<protein>
    <submittedName>
        <fullName evidence="8">Response regulator</fullName>
    </submittedName>
</protein>
<organism evidence="8 9">
    <name type="scientific">Paenibacillus piri</name>
    <dbReference type="NCBI Taxonomy" id="2547395"/>
    <lineage>
        <taxon>Bacteria</taxon>
        <taxon>Bacillati</taxon>
        <taxon>Bacillota</taxon>
        <taxon>Bacilli</taxon>
        <taxon>Bacillales</taxon>
        <taxon>Paenibacillaceae</taxon>
        <taxon>Paenibacillus</taxon>
    </lineage>
</organism>
<dbReference type="AlphaFoldDB" id="A0A4R5KYR4"/>
<dbReference type="SMART" id="SM00448">
    <property type="entry name" value="REC"/>
    <property type="match status" value="1"/>
</dbReference>
<dbReference type="PANTHER" id="PTHR44591:SF3">
    <property type="entry name" value="RESPONSE REGULATORY DOMAIN-CONTAINING PROTEIN"/>
    <property type="match status" value="1"/>
</dbReference>
<dbReference type="InterPro" id="IPR011006">
    <property type="entry name" value="CheY-like_superfamily"/>
</dbReference>
<evidence type="ECO:0000256" key="3">
    <source>
        <dbReference type="ARBA" id="ARBA00023015"/>
    </source>
</evidence>
<dbReference type="EMBL" id="SMRT01000001">
    <property type="protein sequence ID" value="TDG00399.1"/>
    <property type="molecule type" value="Genomic_DNA"/>
</dbReference>
<dbReference type="Proteomes" id="UP000295636">
    <property type="component" value="Unassembled WGS sequence"/>
</dbReference>
<reference evidence="8 9" key="1">
    <citation type="submission" date="2019-03" db="EMBL/GenBank/DDBJ databases">
        <title>This is whole genome sequence of Paenibacillus sp MS74 strain.</title>
        <authorList>
            <person name="Trinh H.N."/>
        </authorList>
    </citation>
    <scope>NUCLEOTIDE SEQUENCE [LARGE SCALE GENOMIC DNA]</scope>
    <source>
        <strain evidence="8 9">MS74</strain>
    </source>
</reference>
<feature type="modified residue" description="4-aspartylphosphate" evidence="6">
    <location>
        <position position="54"/>
    </location>
</feature>
<comment type="caution">
    <text evidence="8">The sequence shown here is derived from an EMBL/GenBank/DDBJ whole genome shotgun (WGS) entry which is preliminary data.</text>
</comment>